<accession>A0A926S7C2</accession>
<organism evidence="1 2">
    <name type="scientific">Roseibium aggregatum</name>
    <dbReference type="NCBI Taxonomy" id="187304"/>
    <lineage>
        <taxon>Bacteria</taxon>
        <taxon>Pseudomonadati</taxon>
        <taxon>Pseudomonadota</taxon>
        <taxon>Alphaproteobacteria</taxon>
        <taxon>Hyphomicrobiales</taxon>
        <taxon>Stappiaceae</taxon>
        <taxon>Roseibium</taxon>
    </lineage>
</organism>
<dbReference type="EMBL" id="JABFCZ010000040">
    <property type="protein sequence ID" value="MBD1549488.1"/>
    <property type="molecule type" value="Genomic_DNA"/>
</dbReference>
<protein>
    <submittedName>
        <fullName evidence="1">Uncharacterized protein</fullName>
    </submittedName>
</protein>
<proteinExistence type="predicted"/>
<reference evidence="1" key="1">
    <citation type="submission" date="2020-05" db="EMBL/GenBank/DDBJ databases">
        <title>Identification of trans-AT polyketide cluster in two marine bacteria, producers of a novel glutaramide-containing polyketide sesbanimide D and analogs.</title>
        <authorList>
            <person name="Kacar D."/>
            <person name="Rodriguez P."/>
            <person name="Canedo L."/>
            <person name="Gonzalez E."/>
            <person name="Galan B."/>
            <person name="De La Calle F."/>
            <person name="Garcia J.L."/>
        </authorList>
    </citation>
    <scope>NUCLEOTIDE SEQUENCE</scope>
    <source>
        <strain evidence="1">PHM038</strain>
    </source>
</reference>
<dbReference type="RefSeq" id="WP_190294178.1">
    <property type="nucleotide sequence ID" value="NZ_JABFCZ010000040.1"/>
</dbReference>
<dbReference type="Proteomes" id="UP000598467">
    <property type="component" value="Unassembled WGS sequence"/>
</dbReference>
<evidence type="ECO:0000313" key="2">
    <source>
        <dbReference type="Proteomes" id="UP000598467"/>
    </source>
</evidence>
<sequence length="49" mass="5575">MSRIDVAIWIELLDIEPRGERPADERAWNRAKVVESHAQLDAMEETVGA</sequence>
<dbReference type="AlphaFoldDB" id="A0A926S7C2"/>
<name>A0A926S7C2_9HYPH</name>
<evidence type="ECO:0000313" key="1">
    <source>
        <dbReference type="EMBL" id="MBD1549488.1"/>
    </source>
</evidence>
<comment type="caution">
    <text evidence="1">The sequence shown here is derived from an EMBL/GenBank/DDBJ whole genome shotgun (WGS) entry which is preliminary data.</text>
</comment>
<gene>
    <name evidence="1" type="ORF">HK439_24795</name>
</gene>